<evidence type="ECO:0000313" key="1">
    <source>
        <dbReference type="EMBL" id="OHA68786.1"/>
    </source>
</evidence>
<dbReference type="Gene3D" id="3.10.450.620">
    <property type="entry name" value="JHP933, nucleotidyltransferase-like core domain"/>
    <property type="match status" value="1"/>
</dbReference>
<dbReference type="Pfam" id="PF08843">
    <property type="entry name" value="AbiEii"/>
    <property type="match status" value="1"/>
</dbReference>
<name>A0A1G2R7G5_9BACT</name>
<comment type="caution">
    <text evidence="1">The sequence shown here is derived from an EMBL/GenBank/DDBJ whole genome shotgun (WGS) entry which is preliminary data.</text>
</comment>
<evidence type="ECO:0008006" key="3">
    <source>
        <dbReference type="Google" id="ProtNLM"/>
    </source>
</evidence>
<sequence>MISIEEIKKFYPSDIHKYDRGLLREYLQYLILSIVFSHKIGRKLTFLGGTCLRIVYSSKRFSEDLDFDNKNLTEEEFRLLSQYVAKKLEKLGLKVEIRIVNKGAFHCKIKFPNLLQKNMMSGHDEEKILIQVDTFDQQVNYATESFILNKFDITKPITIAPKSIMLAQKLWTITNRARARGRDFYDIIFLIQNTKPDKEFLTIKFGTDELSAIKTKIMGYLETLDFEKLANDIKPFILVDGDTDKIRYFKKLFEQTNLE</sequence>
<dbReference type="Proteomes" id="UP000179258">
    <property type="component" value="Unassembled WGS sequence"/>
</dbReference>
<dbReference type="EMBL" id="MHTX01000008">
    <property type="protein sequence ID" value="OHA68786.1"/>
    <property type="molecule type" value="Genomic_DNA"/>
</dbReference>
<dbReference type="InterPro" id="IPR014942">
    <property type="entry name" value="AbiEii"/>
</dbReference>
<evidence type="ECO:0000313" key="2">
    <source>
        <dbReference type="Proteomes" id="UP000179258"/>
    </source>
</evidence>
<proteinExistence type="predicted"/>
<protein>
    <recommendedName>
        <fullName evidence="3">Nucleotidyl transferase AbiEii/AbiGii toxin family protein</fullName>
    </recommendedName>
</protein>
<organism evidence="1 2">
    <name type="scientific">Candidatus Wildermuthbacteria bacterium RIFCSPHIGHO2_02_FULL_47_17</name>
    <dbReference type="NCBI Taxonomy" id="1802452"/>
    <lineage>
        <taxon>Bacteria</taxon>
        <taxon>Candidatus Wildermuthiibacteriota</taxon>
    </lineage>
</organism>
<dbReference type="AlphaFoldDB" id="A0A1G2R7G5"/>
<reference evidence="1 2" key="1">
    <citation type="journal article" date="2016" name="Nat. Commun.">
        <title>Thousands of microbial genomes shed light on interconnected biogeochemical processes in an aquifer system.</title>
        <authorList>
            <person name="Anantharaman K."/>
            <person name="Brown C.T."/>
            <person name="Hug L.A."/>
            <person name="Sharon I."/>
            <person name="Castelle C.J."/>
            <person name="Probst A.J."/>
            <person name="Thomas B.C."/>
            <person name="Singh A."/>
            <person name="Wilkins M.J."/>
            <person name="Karaoz U."/>
            <person name="Brodie E.L."/>
            <person name="Williams K.H."/>
            <person name="Hubbard S.S."/>
            <person name="Banfield J.F."/>
        </authorList>
    </citation>
    <scope>NUCLEOTIDE SEQUENCE [LARGE SCALE GENOMIC DNA]</scope>
</reference>
<gene>
    <name evidence="1" type="ORF">A3D59_01230</name>
</gene>
<accession>A0A1G2R7G5</accession>